<gene>
    <name evidence="2" type="ORF">G3580_05460</name>
</gene>
<dbReference type="AlphaFoldDB" id="A0A6C1B2S4"/>
<dbReference type="RefSeq" id="WP_173764303.1">
    <property type="nucleotide sequence ID" value="NZ_CP048836.1"/>
</dbReference>
<feature type="domain" description="Thioredoxin-like fold" evidence="1">
    <location>
        <begin position="37"/>
        <end position="119"/>
    </location>
</feature>
<dbReference type="KEGG" id="azq:G3580_05460"/>
<sequence>MASWLVAILAWVPGALFAQDGLTRPVDLRQEAALMRREKRPMLVLFSQANCSYCEKARAHYLGPMSRDAHWQGRALFRQIDLDSDAPLVGFDGTAQTHRGFAKAAGVSVTPTVVVFGPDGQALAPAIVGVSLPDFYGQYLEQAIEQARAAMAP</sequence>
<name>A0A6C1B2S4_9RHOO</name>
<dbReference type="EMBL" id="CP048836">
    <property type="protein sequence ID" value="QID17138.1"/>
    <property type="molecule type" value="Genomic_DNA"/>
</dbReference>
<protein>
    <submittedName>
        <fullName evidence="2">Thioredoxin fold domain-containing protein</fullName>
    </submittedName>
</protein>
<dbReference type="InterPro" id="IPR036249">
    <property type="entry name" value="Thioredoxin-like_sf"/>
</dbReference>
<dbReference type="Gene3D" id="3.40.30.10">
    <property type="entry name" value="Glutaredoxin"/>
    <property type="match status" value="1"/>
</dbReference>
<accession>A0A6C1B2S4</accession>
<evidence type="ECO:0000313" key="3">
    <source>
        <dbReference type="Proteomes" id="UP000501991"/>
    </source>
</evidence>
<reference evidence="2 3" key="1">
    <citation type="submission" date="2020-02" db="EMBL/GenBank/DDBJ databases">
        <title>Nitrogenibacter mangrovi gen. nov., sp. nov. isolated from mangrove sediment, a denitrifying betaproteobacterium.</title>
        <authorList>
            <person name="Liao H."/>
            <person name="Tian Y."/>
        </authorList>
    </citation>
    <scope>NUCLEOTIDE SEQUENCE [LARGE SCALE GENOMIC DNA]</scope>
    <source>
        <strain evidence="2 3">M9-3-2</strain>
    </source>
</reference>
<dbReference type="SUPFAM" id="SSF52833">
    <property type="entry name" value="Thioredoxin-like"/>
    <property type="match status" value="1"/>
</dbReference>
<keyword evidence="3" id="KW-1185">Reference proteome</keyword>
<dbReference type="InterPro" id="IPR012336">
    <property type="entry name" value="Thioredoxin-like_fold"/>
</dbReference>
<evidence type="ECO:0000313" key="2">
    <source>
        <dbReference type="EMBL" id="QID17138.1"/>
    </source>
</evidence>
<proteinExistence type="predicted"/>
<evidence type="ECO:0000259" key="1">
    <source>
        <dbReference type="Pfam" id="PF13098"/>
    </source>
</evidence>
<organism evidence="2 3">
    <name type="scientific">Nitrogeniibacter mangrovi</name>
    <dbReference type="NCBI Taxonomy" id="2016596"/>
    <lineage>
        <taxon>Bacteria</taxon>
        <taxon>Pseudomonadati</taxon>
        <taxon>Pseudomonadota</taxon>
        <taxon>Betaproteobacteria</taxon>
        <taxon>Rhodocyclales</taxon>
        <taxon>Zoogloeaceae</taxon>
        <taxon>Nitrogeniibacter</taxon>
    </lineage>
</organism>
<dbReference type="Proteomes" id="UP000501991">
    <property type="component" value="Chromosome"/>
</dbReference>
<dbReference type="Pfam" id="PF13098">
    <property type="entry name" value="Thioredoxin_2"/>
    <property type="match status" value="1"/>
</dbReference>